<protein>
    <submittedName>
        <fullName evidence="1">Putative amidinotransferase</fullName>
    </submittedName>
</protein>
<dbReference type="GO" id="GO:0019546">
    <property type="term" value="P:L-arginine deiminase pathway"/>
    <property type="evidence" value="ECO:0007669"/>
    <property type="project" value="TreeGrafter"/>
</dbReference>
<organism evidence="1 2">
    <name type="scientific">Ilumatobacter coccineus (strain NBRC 103263 / KCTC 29153 / YM16-304)</name>
    <dbReference type="NCBI Taxonomy" id="1313172"/>
    <lineage>
        <taxon>Bacteria</taxon>
        <taxon>Bacillati</taxon>
        <taxon>Actinomycetota</taxon>
        <taxon>Acidimicrobiia</taxon>
        <taxon>Acidimicrobiales</taxon>
        <taxon>Ilumatobacteraceae</taxon>
        <taxon>Ilumatobacter</taxon>
    </lineage>
</organism>
<dbReference type="KEGG" id="aym:YM304_06610"/>
<evidence type="ECO:0000313" key="1">
    <source>
        <dbReference type="EMBL" id="BAN00975.1"/>
    </source>
</evidence>
<proteinExistence type="predicted"/>
<evidence type="ECO:0000313" key="2">
    <source>
        <dbReference type="Proteomes" id="UP000011863"/>
    </source>
</evidence>
<keyword evidence="1" id="KW-0808">Transferase</keyword>
<accession>A0A6C7E728</accession>
<dbReference type="Proteomes" id="UP000011863">
    <property type="component" value="Chromosome"/>
</dbReference>
<reference evidence="1 2" key="1">
    <citation type="journal article" date="2013" name="Int. J. Syst. Evol. Microbiol.">
        <title>Ilumatobacter nonamiense sp. nov. and Ilumatobacter coccineum sp. nov., isolated from seashore sand.</title>
        <authorList>
            <person name="Matsumoto A."/>
            <person name="Kasai H."/>
            <person name="Matsuo Y."/>
            <person name="Shizuri Y."/>
            <person name="Ichikawa N."/>
            <person name="Fujita N."/>
            <person name="Omura S."/>
            <person name="Takahashi Y."/>
        </authorList>
    </citation>
    <scope>NUCLEOTIDE SEQUENCE [LARGE SCALE GENOMIC DNA]</scope>
    <source>
        <strain evidence="2">NBRC 103263 / KCTC 29153 / YM16-304</strain>
    </source>
</reference>
<gene>
    <name evidence="1" type="ORF">YM304_06610</name>
</gene>
<dbReference type="SUPFAM" id="SSF55909">
    <property type="entry name" value="Pentein"/>
    <property type="match status" value="1"/>
</dbReference>
<dbReference type="Gene3D" id="3.75.10.10">
    <property type="entry name" value="L-arginine/glycine Amidinotransferase, Chain A"/>
    <property type="match status" value="1"/>
</dbReference>
<dbReference type="PANTHER" id="PTHR47271:SF2">
    <property type="entry name" value="ARGININE DEIMINASE"/>
    <property type="match status" value="1"/>
</dbReference>
<keyword evidence="2" id="KW-1185">Reference proteome</keyword>
<dbReference type="PANTHER" id="PTHR47271">
    <property type="entry name" value="ARGININE DEIMINASE"/>
    <property type="match status" value="1"/>
</dbReference>
<dbReference type="Pfam" id="PF02274">
    <property type="entry name" value="ADI"/>
    <property type="match status" value="1"/>
</dbReference>
<name>A0A6C7E728_ILUCY</name>
<dbReference type="GO" id="GO:0016740">
    <property type="term" value="F:transferase activity"/>
    <property type="evidence" value="ECO:0007669"/>
    <property type="project" value="UniProtKB-KW"/>
</dbReference>
<dbReference type="AlphaFoldDB" id="A0A6C7E728"/>
<dbReference type="EMBL" id="AP012057">
    <property type="protein sequence ID" value="BAN00975.1"/>
    <property type="molecule type" value="Genomic_DNA"/>
</dbReference>
<sequence>MMNTTSDFGVATMSGTLRKVGMRRPGAILTADSDTWHYAKPIDAGALQQQYDAFAELVAASGAEIHWLPDADDDGLADSVFTYDASFVVGAGAVILRPGKDLRQAEAALHADFYESIGMPILGTIDAPGTIEGGDCFFLDASTIAVGRGVRTNQAGIDQLAAIVEPTGITVEAYDLPYLHGPDACLHLMSVISPLDHDLALVHAPLVPYALYERMESLGYTLLHAPEHEFDASLGLNLNVLATGPRQLIAIEGFPGTVELMRSAGCTVEVFTADELCIPCEGGPTCLTRPLLRD</sequence>
<dbReference type="GO" id="GO:0016990">
    <property type="term" value="F:arginine deiminase activity"/>
    <property type="evidence" value="ECO:0007669"/>
    <property type="project" value="TreeGrafter"/>
</dbReference>